<accession>A0A6L5Z3N2</accession>
<keyword evidence="2" id="KW-1185">Reference proteome</keyword>
<comment type="caution">
    <text evidence="1">The sequence shown here is derived from an EMBL/GenBank/DDBJ whole genome shotgun (WGS) entry which is preliminary data.</text>
</comment>
<dbReference type="RefSeq" id="WP_154447173.1">
    <property type="nucleotide sequence ID" value="NZ_WIND01000011.1"/>
</dbReference>
<evidence type="ECO:0000313" key="1">
    <source>
        <dbReference type="EMBL" id="MSU90690.1"/>
    </source>
</evidence>
<dbReference type="InterPro" id="IPR036388">
    <property type="entry name" value="WH-like_DNA-bd_sf"/>
</dbReference>
<dbReference type="InterPro" id="IPR036390">
    <property type="entry name" value="WH_DNA-bd_sf"/>
</dbReference>
<reference evidence="1 2" key="1">
    <citation type="submission" date="2019-10" db="EMBL/GenBank/DDBJ databases">
        <title>Cognatihalovulum marinum gen. nov. sp. nov., a new member of the family Rhodobacteraceae isolated from deep seawater of the Northwest Indian Ocean.</title>
        <authorList>
            <person name="Ruan C."/>
            <person name="Wang J."/>
            <person name="Zheng X."/>
            <person name="Song L."/>
            <person name="Zhu Y."/>
            <person name="Huang Y."/>
            <person name="Lu Z."/>
            <person name="Du W."/>
            <person name="Huang L."/>
            <person name="Dai X."/>
        </authorList>
    </citation>
    <scope>NUCLEOTIDE SEQUENCE [LARGE SCALE GENOMIC DNA]</scope>
    <source>
        <strain evidence="1 2">2CG4</strain>
    </source>
</reference>
<dbReference type="Proteomes" id="UP000474957">
    <property type="component" value="Unassembled WGS sequence"/>
</dbReference>
<sequence>MGRISDTSITTALLHLRAEIIREGQDGLAHVEALLRLRGVDPGDYYVPQKVPKHFARNKLRTALLGELREGPKTGPELARAVAAQSPGLMYKQAYKRVYVALHAMQRAGLVTHEGRVWCQV</sequence>
<organism evidence="1 2">
    <name type="scientific">Halovulum marinum</name>
    <dbReference type="NCBI Taxonomy" id="2662447"/>
    <lineage>
        <taxon>Bacteria</taxon>
        <taxon>Pseudomonadati</taxon>
        <taxon>Pseudomonadota</taxon>
        <taxon>Alphaproteobacteria</taxon>
        <taxon>Rhodobacterales</taxon>
        <taxon>Paracoccaceae</taxon>
        <taxon>Halovulum</taxon>
    </lineage>
</organism>
<dbReference type="EMBL" id="WIND01000011">
    <property type="protein sequence ID" value="MSU90690.1"/>
    <property type="molecule type" value="Genomic_DNA"/>
</dbReference>
<gene>
    <name evidence="1" type="ORF">GE300_13875</name>
</gene>
<proteinExistence type="predicted"/>
<name>A0A6L5Z3N2_9RHOB</name>
<evidence type="ECO:0000313" key="2">
    <source>
        <dbReference type="Proteomes" id="UP000474957"/>
    </source>
</evidence>
<protein>
    <submittedName>
        <fullName evidence="1">Uncharacterized protein</fullName>
    </submittedName>
</protein>
<dbReference type="Gene3D" id="1.10.10.10">
    <property type="entry name" value="Winged helix-like DNA-binding domain superfamily/Winged helix DNA-binding domain"/>
    <property type="match status" value="1"/>
</dbReference>
<dbReference type="AlphaFoldDB" id="A0A6L5Z3N2"/>
<dbReference type="SUPFAM" id="SSF46785">
    <property type="entry name" value="Winged helix' DNA-binding domain"/>
    <property type="match status" value="1"/>
</dbReference>